<evidence type="ECO:0000313" key="2">
    <source>
        <dbReference type="EMBL" id="GAA2051664.1"/>
    </source>
</evidence>
<proteinExistence type="predicted"/>
<dbReference type="EMBL" id="BAAAQN010000052">
    <property type="protein sequence ID" value="GAA2051664.1"/>
    <property type="molecule type" value="Genomic_DNA"/>
</dbReference>
<comment type="caution">
    <text evidence="2">The sequence shown here is derived from an EMBL/GenBank/DDBJ whole genome shotgun (WGS) entry which is preliminary data.</text>
</comment>
<keyword evidence="1" id="KW-0472">Membrane</keyword>
<evidence type="ECO:0008006" key="4">
    <source>
        <dbReference type="Google" id="ProtNLM"/>
    </source>
</evidence>
<sequence length="141" mass="14641">MRTSTLTDLILRILAAAALAVSGYIHAQLYVADYRYIHVVGVLFLVQASASFALAVLLLAGPPPLIRLAAAGAAAGALGGFLASRTVGVFGFTEHGWDPSPQSLLSVLVEVAVLLFLAPALAAMGGWAWSASRTRVRAVRA</sequence>
<evidence type="ECO:0000256" key="1">
    <source>
        <dbReference type="SAM" id="Phobius"/>
    </source>
</evidence>
<organism evidence="2 3">
    <name type="scientific">Catenulispora yoronensis</name>
    <dbReference type="NCBI Taxonomy" id="450799"/>
    <lineage>
        <taxon>Bacteria</taxon>
        <taxon>Bacillati</taxon>
        <taxon>Actinomycetota</taxon>
        <taxon>Actinomycetes</taxon>
        <taxon>Catenulisporales</taxon>
        <taxon>Catenulisporaceae</taxon>
        <taxon>Catenulispora</taxon>
    </lineage>
</organism>
<dbReference type="RefSeq" id="WP_344669844.1">
    <property type="nucleotide sequence ID" value="NZ_BAAAQN010000052.1"/>
</dbReference>
<evidence type="ECO:0000313" key="3">
    <source>
        <dbReference type="Proteomes" id="UP001500751"/>
    </source>
</evidence>
<feature type="transmembrane region" description="Helical" evidence="1">
    <location>
        <begin position="37"/>
        <end position="58"/>
    </location>
</feature>
<gene>
    <name evidence="2" type="ORF">GCM10009839_68460</name>
</gene>
<protein>
    <recommendedName>
        <fullName evidence="4">Integral membrane protein</fullName>
    </recommendedName>
</protein>
<keyword evidence="1" id="KW-0812">Transmembrane</keyword>
<keyword evidence="3" id="KW-1185">Reference proteome</keyword>
<feature type="transmembrane region" description="Helical" evidence="1">
    <location>
        <begin position="104"/>
        <end position="130"/>
    </location>
</feature>
<name>A0ABP5GRA5_9ACTN</name>
<dbReference type="Proteomes" id="UP001500751">
    <property type="component" value="Unassembled WGS sequence"/>
</dbReference>
<reference evidence="3" key="1">
    <citation type="journal article" date="2019" name="Int. J. Syst. Evol. Microbiol.">
        <title>The Global Catalogue of Microorganisms (GCM) 10K type strain sequencing project: providing services to taxonomists for standard genome sequencing and annotation.</title>
        <authorList>
            <consortium name="The Broad Institute Genomics Platform"/>
            <consortium name="The Broad Institute Genome Sequencing Center for Infectious Disease"/>
            <person name="Wu L."/>
            <person name="Ma J."/>
        </authorList>
    </citation>
    <scope>NUCLEOTIDE SEQUENCE [LARGE SCALE GENOMIC DNA]</scope>
    <source>
        <strain evidence="3">JCM 16014</strain>
    </source>
</reference>
<feature type="transmembrane region" description="Helical" evidence="1">
    <location>
        <begin position="65"/>
        <end position="84"/>
    </location>
</feature>
<keyword evidence="1" id="KW-1133">Transmembrane helix</keyword>
<accession>A0ABP5GRA5</accession>